<evidence type="ECO:0000256" key="5">
    <source>
        <dbReference type="ARBA" id="ARBA00018046"/>
    </source>
</evidence>
<evidence type="ECO:0000256" key="11">
    <source>
        <dbReference type="ARBA" id="ARBA00023049"/>
    </source>
</evidence>
<evidence type="ECO:0000256" key="14">
    <source>
        <dbReference type="ARBA" id="ARBA00032470"/>
    </source>
</evidence>
<dbReference type="FunFam" id="3.40.390.10:FF:000055">
    <property type="entry name" value="Related to mitochondrial intermediate peptidase"/>
    <property type="match status" value="1"/>
</dbReference>
<evidence type="ECO:0000256" key="10">
    <source>
        <dbReference type="ARBA" id="ARBA00022946"/>
    </source>
</evidence>
<dbReference type="STRING" id="686832.A0A0C3CG76"/>
<dbReference type="GO" id="GO:0005759">
    <property type="term" value="C:mitochondrial matrix"/>
    <property type="evidence" value="ECO:0007669"/>
    <property type="project" value="UniProtKB-SubCell"/>
</dbReference>
<dbReference type="GO" id="GO:0004222">
    <property type="term" value="F:metalloendopeptidase activity"/>
    <property type="evidence" value="ECO:0007669"/>
    <property type="project" value="UniProtKB-EC"/>
</dbReference>
<proteinExistence type="inferred from homology"/>
<keyword evidence="10" id="KW-0809">Transit peptide</keyword>
<dbReference type="OrthoDB" id="17530at2759"/>
<comment type="similarity">
    <text evidence="3 15">Belongs to the peptidase M3 family.</text>
</comment>
<keyword evidence="7 15" id="KW-0479">Metal-binding</keyword>
<keyword evidence="18" id="KW-1185">Reference proteome</keyword>
<dbReference type="HOGENOM" id="CLU_001805_0_0_1"/>
<evidence type="ECO:0000256" key="3">
    <source>
        <dbReference type="ARBA" id="ARBA00006040"/>
    </source>
</evidence>
<accession>A0A0C3CG76</accession>
<dbReference type="GO" id="GO:0046872">
    <property type="term" value="F:metal ion binding"/>
    <property type="evidence" value="ECO:0007669"/>
    <property type="project" value="UniProtKB-UniRule"/>
</dbReference>
<dbReference type="Proteomes" id="UP000053424">
    <property type="component" value="Unassembled WGS sequence"/>
</dbReference>
<reference evidence="18" key="2">
    <citation type="submission" date="2015-01" db="EMBL/GenBank/DDBJ databases">
        <title>Evolutionary Origins and Diversification of the Mycorrhizal Mutualists.</title>
        <authorList>
            <consortium name="DOE Joint Genome Institute"/>
            <consortium name="Mycorrhizal Genomics Consortium"/>
            <person name="Kohler A."/>
            <person name="Kuo A."/>
            <person name="Nagy L.G."/>
            <person name="Floudas D."/>
            <person name="Copeland A."/>
            <person name="Barry K.W."/>
            <person name="Cichocki N."/>
            <person name="Veneault-Fourrey C."/>
            <person name="LaButti K."/>
            <person name="Lindquist E.A."/>
            <person name="Lipzen A."/>
            <person name="Lundell T."/>
            <person name="Morin E."/>
            <person name="Murat C."/>
            <person name="Riley R."/>
            <person name="Ohm R."/>
            <person name="Sun H."/>
            <person name="Tunlid A."/>
            <person name="Henrissat B."/>
            <person name="Grigoriev I.V."/>
            <person name="Hibbett D.S."/>
            <person name="Martin F."/>
        </authorList>
    </citation>
    <scope>NUCLEOTIDE SEQUENCE [LARGE SCALE GENOMIC DNA]</scope>
    <source>
        <strain evidence="18">h7</strain>
    </source>
</reference>
<dbReference type="SUPFAM" id="SSF55486">
    <property type="entry name" value="Metalloproteases ('zincins'), catalytic domain"/>
    <property type="match status" value="1"/>
</dbReference>
<evidence type="ECO:0000256" key="12">
    <source>
        <dbReference type="ARBA" id="ARBA00023128"/>
    </source>
</evidence>
<evidence type="ECO:0000313" key="18">
    <source>
        <dbReference type="Proteomes" id="UP000053424"/>
    </source>
</evidence>
<evidence type="ECO:0000256" key="6">
    <source>
        <dbReference type="ARBA" id="ARBA00022670"/>
    </source>
</evidence>
<evidence type="ECO:0000256" key="4">
    <source>
        <dbReference type="ARBA" id="ARBA00012441"/>
    </source>
</evidence>
<dbReference type="AlphaFoldDB" id="A0A0C3CG76"/>
<evidence type="ECO:0000256" key="1">
    <source>
        <dbReference type="ARBA" id="ARBA00000436"/>
    </source>
</evidence>
<dbReference type="InterPro" id="IPR033851">
    <property type="entry name" value="M3A_MIP"/>
</dbReference>
<dbReference type="InterPro" id="IPR001567">
    <property type="entry name" value="Pept_M3A_M3B_dom"/>
</dbReference>
<evidence type="ECO:0000259" key="16">
    <source>
        <dbReference type="Pfam" id="PF01432"/>
    </source>
</evidence>
<evidence type="ECO:0000256" key="2">
    <source>
        <dbReference type="ARBA" id="ARBA00004305"/>
    </source>
</evidence>
<keyword evidence="11 15" id="KW-0482">Metalloprotease</keyword>
<dbReference type="GO" id="GO:0006518">
    <property type="term" value="P:peptide metabolic process"/>
    <property type="evidence" value="ECO:0007669"/>
    <property type="project" value="TreeGrafter"/>
</dbReference>
<keyword evidence="12" id="KW-0496">Mitochondrion</keyword>
<keyword evidence="8 15" id="KW-0378">Hydrolase</keyword>
<dbReference type="Gene3D" id="1.10.1370.10">
    <property type="entry name" value="Neurolysin, domain 3"/>
    <property type="match status" value="1"/>
</dbReference>
<comment type="catalytic activity">
    <reaction evidence="1">
        <text>Release of an N-terminal octapeptide as second stage of processing of some proteins imported into the mitochondrion.</text>
        <dbReference type="EC" id="3.4.24.59"/>
    </reaction>
</comment>
<gene>
    <name evidence="17" type="ORF">M413DRAFT_439430</name>
</gene>
<dbReference type="InterPro" id="IPR024077">
    <property type="entry name" value="Neurolysin/TOP_dom2"/>
</dbReference>
<dbReference type="Pfam" id="PF01432">
    <property type="entry name" value="Peptidase_M3"/>
    <property type="match status" value="1"/>
</dbReference>
<organism evidence="17 18">
    <name type="scientific">Hebeloma cylindrosporum</name>
    <dbReference type="NCBI Taxonomy" id="76867"/>
    <lineage>
        <taxon>Eukaryota</taxon>
        <taxon>Fungi</taxon>
        <taxon>Dikarya</taxon>
        <taxon>Basidiomycota</taxon>
        <taxon>Agaricomycotina</taxon>
        <taxon>Agaricomycetes</taxon>
        <taxon>Agaricomycetidae</taxon>
        <taxon>Agaricales</taxon>
        <taxon>Agaricineae</taxon>
        <taxon>Hymenogastraceae</taxon>
        <taxon>Hebeloma</taxon>
    </lineage>
</organism>
<evidence type="ECO:0000256" key="9">
    <source>
        <dbReference type="ARBA" id="ARBA00022833"/>
    </source>
</evidence>
<comment type="subcellular location">
    <subcellularLocation>
        <location evidence="2">Mitochondrion matrix</location>
    </subcellularLocation>
</comment>
<evidence type="ECO:0000313" key="17">
    <source>
        <dbReference type="EMBL" id="KIM47760.1"/>
    </source>
</evidence>
<evidence type="ECO:0000256" key="13">
    <source>
        <dbReference type="ARBA" id="ARBA00025208"/>
    </source>
</evidence>
<dbReference type="InterPro" id="IPR045090">
    <property type="entry name" value="Pept_M3A_M3B"/>
</dbReference>
<evidence type="ECO:0000256" key="7">
    <source>
        <dbReference type="ARBA" id="ARBA00022723"/>
    </source>
</evidence>
<dbReference type="EMBL" id="KN831769">
    <property type="protein sequence ID" value="KIM47760.1"/>
    <property type="molecule type" value="Genomic_DNA"/>
</dbReference>
<feature type="domain" description="Peptidase M3A/M3B catalytic" evidence="16">
    <location>
        <begin position="284"/>
        <end position="745"/>
    </location>
</feature>
<keyword evidence="6 15" id="KW-0645">Protease</keyword>
<dbReference type="CDD" id="cd06457">
    <property type="entry name" value="M3A_MIP"/>
    <property type="match status" value="1"/>
</dbReference>
<dbReference type="PANTHER" id="PTHR11804">
    <property type="entry name" value="PROTEASE M3 THIMET OLIGOPEPTIDASE-RELATED"/>
    <property type="match status" value="1"/>
</dbReference>
<keyword evidence="9 15" id="KW-0862">Zinc</keyword>
<dbReference type="EC" id="3.4.24.59" evidence="4"/>
<dbReference type="PANTHER" id="PTHR11804:SF79">
    <property type="entry name" value="MITOCHONDRIAL INTERMEDIATE PEPTIDASE"/>
    <property type="match status" value="1"/>
</dbReference>
<protein>
    <recommendedName>
        <fullName evidence="5">Mitochondrial intermediate peptidase</fullName>
        <ecNumber evidence="4">3.4.24.59</ecNumber>
    </recommendedName>
    <alternativeName>
        <fullName evidence="14">Octapeptidyl aminopeptidase</fullName>
    </alternativeName>
</protein>
<name>A0A0C3CG76_HEBCY</name>
<evidence type="ECO:0000256" key="8">
    <source>
        <dbReference type="ARBA" id="ARBA00022801"/>
    </source>
</evidence>
<evidence type="ECO:0000256" key="15">
    <source>
        <dbReference type="RuleBase" id="RU003435"/>
    </source>
</evidence>
<sequence length="772" mass="86366">MFARSAKKALASIPSRQKFRFRGCLQDARHVRALATQVQHHIPASVDDKALVGVFDNPNPSSGSSPFGTTGLFGHPSLTHPASLISLADATLVRAQLLTDRILRARESQSELLKVVKNLDRLSDMLCGVIDLAELVRNAHPDRMWVDAANQAYETLCEFMNVLNTHVGLYEVLKAVLSDPAIVKTLSPEAYQTALIFWRDFEKSAIDLPPAERNTFVSLSSDILVLGRQFLEGANAPRPPASIKPSELTGLKDKGMGVRLQLQAQFTQRDLFVYPGSMQAHMIMRSAPEEEPRRRVYLAANSSTPEQIEVLETLLRKRAELARLVGRESFAHMTLDDKMAKTPDNVYNFLDALLKHTQPFAKRALRTLSQRKQAHHGLSSLPIIQSWDRDFYCPPEPPAPPIPLPALTLGTVFMGLSRLFQHLYGISLRPADSSSGEVWHTDVHKLEVVDQDKGIIGWIYADLFARRGKASGAAHYTVRCSRRTDDDDQHRDGTVEGAEIQIRESEDFEAVKRHRLPNQEGVFQLPLVVLLCEFPRPSIAKGPTVLEWHEVLTLFHEMGHAMHSMIGRTEYQNVAGTRCATDFVELPSILMEHFLNSPSVLSLFDADESNTVRQIGNHHNDPCHSIDTYSQILLAAVDQVYHSEVVIDPSFDSTAELVKLHNARGLIPHVPGTSFQTQFGHLFGYGATYYSYLFDRAIASRVWRDVFANNPLSRETGEKYKCEVLRYGGGKDPWSMVSSLLDAPELEVGNAEAMREVGRWKIEDDVGQPGRH</sequence>
<dbReference type="Gene3D" id="1.10.1370.40">
    <property type="match status" value="1"/>
</dbReference>
<comment type="function">
    <text evidence="13">Cleaves proteins, imported into the mitochondrion, to their mature size. While most mitochondrial precursor proteins are processed to the mature form in one step by mitochondrial processing peptidase (MPP), the sequential cleavage by MIP of an octapeptide after initial processing by MPP is a required step for a subgroup of nuclear-encoded precursor proteins destined for the matrix or the inner membrane.</text>
</comment>
<reference evidence="17 18" key="1">
    <citation type="submission" date="2014-04" db="EMBL/GenBank/DDBJ databases">
        <authorList>
            <consortium name="DOE Joint Genome Institute"/>
            <person name="Kuo A."/>
            <person name="Gay G."/>
            <person name="Dore J."/>
            <person name="Kohler A."/>
            <person name="Nagy L.G."/>
            <person name="Floudas D."/>
            <person name="Copeland A."/>
            <person name="Barry K.W."/>
            <person name="Cichocki N."/>
            <person name="Veneault-Fourrey C."/>
            <person name="LaButti K."/>
            <person name="Lindquist E.A."/>
            <person name="Lipzen A."/>
            <person name="Lundell T."/>
            <person name="Morin E."/>
            <person name="Murat C."/>
            <person name="Sun H."/>
            <person name="Tunlid A."/>
            <person name="Henrissat B."/>
            <person name="Grigoriev I.V."/>
            <person name="Hibbett D.S."/>
            <person name="Martin F."/>
            <person name="Nordberg H.P."/>
            <person name="Cantor M.N."/>
            <person name="Hua S.X."/>
        </authorList>
    </citation>
    <scope>NUCLEOTIDE SEQUENCE [LARGE SCALE GENOMIC DNA]</scope>
    <source>
        <strain evidence="18">h7</strain>
    </source>
</reference>
<dbReference type="GO" id="GO:0006627">
    <property type="term" value="P:protein processing involved in protein targeting to mitochondrion"/>
    <property type="evidence" value="ECO:0007669"/>
    <property type="project" value="TreeGrafter"/>
</dbReference>
<comment type="cofactor">
    <cofactor evidence="15">
        <name>Zn(2+)</name>
        <dbReference type="ChEBI" id="CHEBI:29105"/>
    </cofactor>
    <text evidence="15">Binds 1 zinc ion.</text>
</comment>